<reference evidence="2" key="1">
    <citation type="submission" date="2022-07" db="EMBL/GenBank/DDBJ databases">
        <authorList>
            <person name="Macas J."/>
            <person name="Novak P."/>
            <person name="Neumann P."/>
        </authorList>
    </citation>
    <scope>NUCLEOTIDE SEQUENCE</scope>
</reference>
<feature type="compositionally biased region" description="Basic and acidic residues" evidence="1">
    <location>
        <begin position="1"/>
        <end position="15"/>
    </location>
</feature>
<sequence length="58" mass="6413">MQVEVVKGDADHVADSEDGEDATRADVIISTVMTEVNWETEQNKVASNFPDLMMSLNE</sequence>
<dbReference type="AlphaFoldDB" id="A0A9P0ZZB0"/>
<name>A0A9P0ZZB0_CUSEU</name>
<keyword evidence="3" id="KW-1185">Reference proteome</keyword>
<gene>
    <name evidence="2" type="ORF">CEURO_LOCUS21803</name>
</gene>
<protein>
    <submittedName>
        <fullName evidence="2">Uncharacterized protein</fullName>
    </submittedName>
</protein>
<dbReference type="EMBL" id="CAMAPE010000075">
    <property type="protein sequence ID" value="CAH9118107.1"/>
    <property type="molecule type" value="Genomic_DNA"/>
</dbReference>
<evidence type="ECO:0000313" key="3">
    <source>
        <dbReference type="Proteomes" id="UP001152484"/>
    </source>
</evidence>
<organism evidence="2 3">
    <name type="scientific">Cuscuta europaea</name>
    <name type="common">European dodder</name>
    <dbReference type="NCBI Taxonomy" id="41803"/>
    <lineage>
        <taxon>Eukaryota</taxon>
        <taxon>Viridiplantae</taxon>
        <taxon>Streptophyta</taxon>
        <taxon>Embryophyta</taxon>
        <taxon>Tracheophyta</taxon>
        <taxon>Spermatophyta</taxon>
        <taxon>Magnoliopsida</taxon>
        <taxon>eudicotyledons</taxon>
        <taxon>Gunneridae</taxon>
        <taxon>Pentapetalae</taxon>
        <taxon>asterids</taxon>
        <taxon>lamiids</taxon>
        <taxon>Solanales</taxon>
        <taxon>Convolvulaceae</taxon>
        <taxon>Cuscuteae</taxon>
        <taxon>Cuscuta</taxon>
        <taxon>Cuscuta subgen. Cuscuta</taxon>
    </lineage>
</organism>
<dbReference type="OrthoDB" id="10459144at2759"/>
<accession>A0A9P0ZZB0</accession>
<feature type="non-terminal residue" evidence="2">
    <location>
        <position position="58"/>
    </location>
</feature>
<feature type="region of interest" description="Disordered" evidence="1">
    <location>
        <begin position="1"/>
        <end position="22"/>
    </location>
</feature>
<dbReference type="Proteomes" id="UP001152484">
    <property type="component" value="Unassembled WGS sequence"/>
</dbReference>
<evidence type="ECO:0000256" key="1">
    <source>
        <dbReference type="SAM" id="MobiDB-lite"/>
    </source>
</evidence>
<comment type="caution">
    <text evidence="2">The sequence shown here is derived from an EMBL/GenBank/DDBJ whole genome shotgun (WGS) entry which is preliminary data.</text>
</comment>
<evidence type="ECO:0000313" key="2">
    <source>
        <dbReference type="EMBL" id="CAH9118107.1"/>
    </source>
</evidence>
<proteinExistence type="predicted"/>